<keyword evidence="1" id="KW-0488">Methylation</keyword>
<dbReference type="InterPro" id="IPR000983">
    <property type="entry name" value="Bac_GSPG_pilin"/>
</dbReference>
<feature type="compositionally biased region" description="Polar residues" evidence="2">
    <location>
        <begin position="191"/>
        <end position="204"/>
    </location>
</feature>
<sequence length="252" mass="27716">MKKKFSLIELLVVVAIIGILASLILPTLGKAREQSKKALCKSNLKQLGLTMFMYADDNNYKAPFTSRAWGGRQTYDDFLSGYDGREQLTTAQHAAAMLSSNTFGEGSTDIYRCASDDSAWKYGGNTTALGRSYAITEMRTNDNNKRFLGMSHGNITRSFSELNKASNTIILMEFHNGGNIMGNGWNDNKRAQTYNSNDQQGNTPHDSRGNFLLTDGHVESLSANQTLIKSDGSVAAVNNISNTMWDASPNRN</sequence>
<dbReference type="RefSeq" id="WP_007280566.1">
    <property type="nucleotide sequence ID" value="NZ_ABCK01000026.1"/>
</dbReference>
<dbReference type="eggNOG" id="COG2165">
    <property type="taxonomic scope" value="Bacteria"/>
</dbReference>
<dbReference type="STRING" id="313628.LNTAR_25105"/>
<dbReference type="OrthoDB" id="280382at2"/>
<evidence type="ECO:0000256" key="1">
    <source>
        <dbReference type="ARBA" id="ARBA00022481"/>
    </source>
</evidence>
<dbReference type="EMBL" id="ABCK01000026">
    <property type="protein sequence ID" value="EDM25633.1"/>
    <property type="molecule type" value="Genomic_DNA"/>
</dbReference>
<dbReference type="AlphaFoldDB" id="A6DRU8"/>
<protein>
    <submittedName>
        <fullName evidence="3">Uncharacterized protein</fullName>
    </submittedName>
</protein>
<evidence type="ECO:0000256" key="2">
    <source>
        <dbReference type="SAM" id="MobiDB-lite"/>
    </source>
</evidence>
<dbReference type="GO" id="GO:0015628">
    <property type="term" value="P:protein secretion by the type II secretion system"/>
    <property type="evidence" value="ECO:0007669"/>
    <property type="project" value="InterPro"/>
</dbReference>
<dbReference type="SUPFAM" id="SSF54523">
    <property type="entry name" value="Pili subunits"/>
    <property type="match status" value="1"/>
</dbReference>
<evidence type="ECO:0000313" key="3">
    <source>
        <dbReference type="EMBL" id="EDM25633.1"/>
    </source>
</evidence>
<reference evidence="3 4" key="1">
    <citation type="journal article" date="2010" name="J. Bacteriol.">
        <title>Genome sequence of Lentisphaera araneosa HTCC2155T, the type species of the order Lentisphaerales in the phylum Lentisphaerae.</title>
        <authorList>
            <person name="Thrash J.C."/>
            <person name="Cho J.C."/>
            <person name="Vergin K.L."/>
            <person name="Morris R.M."/>
            <person name="Giovannoni S.J."/>
        </authorList>
    </citation>
    <scope>NUCLEOTIDE SEQUENCE [LARGE SCALE GENOMIC DNA]</scope>
    <source>
        <strain evidence="3 4">HTCC2155</strain>
    </source>
</reference>
<gene>
    <name evidence="3" type="ORF">LNTAR_25105</name>
</gene>
<dbReference type="Proteomes" id="UP000004947">
    <property type="component" value="Unassembled WGS sequence"/>
</dbReference>
<proteinExistence type="predicted"/>
<dbReference type="InterPro" id="IPR012902">
    <property type="entry name" value="N_methyl_site"/>
</dbReference>
<organism evidence="3 4">
    <name type="scientific">Lentisphaera araneosa HTCC2155</name>
    <dbReference type="NCBI Taxonomy" id="313628"/>
    <lineage>
        <taxon>Bacteria</taxon>
        <taxon>Pseudomonadati</taxon>
        <taxon>Lentisphaerota</taxon>
        <taxon>Lentisphaeria</taxon>
        <taxon>Lentisphaerales</taxon>
        <taxon>Lentisphaeraceae</taxon>
        <taxon>Lentisphaera</taxon>
    </lineage>
</organism>
<name>A6DRU8_9BACT</name>
<comment type="caution">
    <text evidence="3">The sequence shown here is derived from an EMBL/GenBank/DDBJ whole genome shotgun (WGS) entry which is preliminary data.</text>
</comment>
<keyword evidence="4" id="KW-1185">Reference proteome</keyword>
<dbReference type="NCBIfam" id="TIGR02532">
    <property type="entry name" value="IV_pilin_GFxxxE"/>
    <property type="match status" value="1"/>
</dbReference>
<dbReference type="GO" id="GO:0015627">
    <property type="term" value="C:type II protein secretion system complex"/>
    <property type="evidence" value="ECO:0007669"/>
    <property type="project" value="InterPro"/>
</dbReference>
<feature type="region of interest" description="Disordered" evidence="2">
    <location>
        <begin position="183"/>
        <end position="209"/>
    </location>
</feature>
<dbReference type="InterPro" id="IPR045584">
    <property type="entry name" value="Pilin-like"/>
</dbReference>
<accession>A6DRU8</accession>
<dbReference type="PANTHER" id="PTHR30093">
    <property type="entry name" value="GENERAL SECRETION PATHWAY PROTEIN G"/>
    <property type="match status" value="1"/>
</dbReference>
<dbReference type="Gene3D" id="3.30.700.10">
    <property type="entry name" value="Glycoprotein, Type 4 Pilin"/>
    <property type="match status" value="1"/>
</dbReference>
<dbReference type="PRINTS" id="PR00813">
    <property type="entry name" value="BCTERIALGSPG"/>
</dbReference>
<evidence type="ECO:0000313" key="4">
    <source>
        <dbReference type="Proteomes" id="UP000004947"/>
    </source>
</evidence>